<organism evidence="2">
    <name type="scientific">Streptomyces sp. NBC_00119</name>
    <dbReference type="NCBI Taxonomy" id="2975659"/>
    <lineage>
        <taxon>Bacteria</taxon>
        <taxon>Bacillati</taxon>
        <taxon>Actinomycetota</taxon>
        <taxon>Actinomycetes</taxon>
        <taxon>Kitasatosporales</taxon>
        <taxon>Streptomycetaceae</taxon>
        <taxon>Streptomyces</taxon>
    </lineage>
</organism>
<evidence type="ECO:0000313" key="2">
    <source>
        <dbReference type="EMBL" id="WTS17650.1"/>
    </source>
</evidence>
<accession>A0AAU1UK78</accession>
<dbReference type="AlphaFoldDB" id="A0AAU1UK78"/>
<name>A0AAU1UK78_9ACTN</name>
<dbReference type="Pfam" id="PF14230">
    <property type="entry name" value="DUF4333"/>
    <property type="match status" value="1"/>
</dbReference>
<dbReference type="EMBL" id="CP108195">
    <property type="protein sequence ID" value="WTS17650.1"/>
    <property type="molecule type" value="Genomic_DNA"/>
</dbReference>
<dbReference type="InterPro" id="IPR025637">
    <property type="entry name" value="DUF4333"/>
</dbReference>
<dbReference type="PROSITE" id="PS51257">
    <property type="entry name" value="PROKAR_LIPOPROTEIN"/>
    <property type="match status" value="1"/>
</dbReference>
<protein>
    <submittedName>
        <fullName evidence="2">DUF4333 domain-containing protein</fullName>
    </submittedName>
</protein>
<sequence length="112" mass="11961">MADQRNFARTVLAISSAVIACCAVAVTVKVMATDVISVEQTRVLNQDALERQVAEVVLGPKQASVQGVTCPVSVEVKVGNKVDCRVWDGPNQKDVEVEVISDQGELSVESPH</sequence>
<proteinExistence type="predicted"/>
<evidence type="ECO:0000259" key="1">
    <source>
        <dbReference type="Pfam" id="PF14230"/>
    </source>
</evidence>
<feature type="domain" description="DUF4333" evidence="1">
    <location>
        <begin position="38"/>
        <end position="104"/>
    </location>
</feature>
<reference evidence="2" key="1">
    <citation type="submission" date="2022-10" db="EMBL/GenBank/DDBJ databases">
        <title>The complete genomes of actinobacterial strains from the NBC collection.</title>
        <authorList>
            <person name="Joergensen T.S."/>
            <person name="Alvarez Arevalo M."/>
            <person name="Sterndorff E.B."/>
            <person name="Faurdal D."/>
            <person name="Vuksanovic O."/>
            <person name="Mourched A.-S."/>
            <person name="Charusanti P."/>
            <person name="Shaw S."/>
            <person name="Blin K."/>
            <person name="Weber T."/>
        </authorList>
    </citation>
    <scope>NUCLEOTIDE SEQUENCE</scope>
    <source>
        <strain evidence="2">NBC_00119</strain>
    </source>
</reference>
<gene>
    <name evidence="2" type="ORF">OHU69_45470</name>
</gene>